<keyword evidence="3" id="KW-0378">Hydrolase</keyword>
<evidence type="ECO:0000259" key="2">
    <source>
        <dbReference type="Pfam" id="PF04909"/>
    </source>
</evidence>
<evidence type="ECO:0000313" key="3">
    <source>
        <dbReference type="EMBL" id="RDW82077.1"/>
    </source>
</evidence>
<accession>A0A3D8S6Z3</accession>
<reference evidence="3 4" key="1">
    <citation type="journal article" date="2018" name="IMA Fungus">
        <title>IMA Genome-F 9: Draft genome sequence of Annulohypoxylon stygium, Aspergillus mulundensis, Berkeleyomyces basicola (syn. Thielaviopsis basicola), Ceratocystis smalleyi, two Cercospora beticola strains, Coleophoma cylindrospora, Fusarium fracticaudum, Phialophora cf. hyalina, and Morchella septimelata.</title>
        <authorList>
            <person name="Wingfield B.D."/>
            <person name="Bills G.F."/>
            <person name="Dong Y."/>
            <person name="Huang W."/>
            <person name="Nel W.J."/>
            <person name="Swalarsk-Parry B.S."/>
            <person name="Vaghefi N."/>
            <person name="Wilken P.M."/>
            <person name="An Z."/>
            <person name="de Beer Z.W."/>
            <person name="De Vos L."/>
            <person name="Chen L."/>
            <person name="Duong T.A."/>
            <person name="Gao Y."/>
            <person name="Hammerbacher A."/>
            <person name="Kikkert J.R."/>
            <person name="Li Y."/>
            <person name="Li H."/>
            <person name="Li K."/>
            <person name="Li Q."/>
            <person name="Liu X."/>
            <person name="Ma X."/>
            <person name="Naidoo K."/>
            <person name="Pethybridge S.J."/>
            <person name="Sun J."/>
            <person name="Steenkamp E.T."/>
            <person name="van der Nest M.A."/>
            <person name="van Wyk S."/>
            <person name="Wingfield M.J."/>
            <person name="Xiong C."/>
            <person name="Yue Q."/>
            <person name="Zhang X."/>
        </authorList>
    </citation>
    <scope>NUCLEOTIDE SEQUENCE [LARGE SCALE GENOMIC DNA]</scope>
    <source>
        <strain evidence="3 4">BP6252</strain>
    </source>
</reference>
<protein>
    <submittedName>
        <fullName evidence="3">Amidohydrolase 2</fullName>
    </submittedName>
</protein>
<organism evidence="3 4">
    <name type="scientific">Coleophoma cylindrospora</name>
    <dbReference type="NCBI Taxonomy" id="1849047"/>
    <lineage>
        <taxon>Eukaryota</taxon>
        <taxon>Fungi</taxon>
        <taxon>Dikarya</taxon>
        <taxon>Ascomycota</taxon>
        <taxon>Pezizomycotina</taxon>
        <taxon>Leotiomycetes</taxon>
        <taxon>Helotiales</taxon>
        <taxon>Dermateaceae</taxon>
        <taxon>Coleophoma</taxon>
    </lineage>
</organism>
<dbReference type="InterPro" id="IPR006680">
    <property type="entry name" value="Amidohydro-rel"/>
</dbReference>
<dbReference type="OrthoDB" id="2135488at2759"/>
<dbReference type="PANTHER" id="PTHR43569">
    <property type="entry name" value="AMIDOHYDROLASE"/>
    <property type="match status" value="1"/>
</dbReference>
<dbReference type="SUPFAM" id="SSF51556">
    <property type="entry name" value="Metallo-dependent hydrolases"/>
    <property type="match status" value="1"/>
</dbReference>
<keyword evidence="4" id="KW-1185">Reference proteome</keyword>
<sequence length="362" mass="40082">MAAEYPIVDSHIHLYPEAELETLAWVTPDNPLNKQFSLEEYAAATGAPSALEGFIFLETDRKSTVEPGDDGKGWAMPLMEVDWLRRIATGQPKEGEGHTAADSKLCLAIIPWAPVPGGAAAMEQYVGEVKKQAGESFGKIKGFRYLVQDKPKGVMLQDGFIDGLKWLGRHGYVFDLGVDQHSGGKWQLEEAVEMISRAHEGVPEEEKVAFIISKSHAALAGRRIANPSTDHLCKPDLSIYNPTDPSFVAWRTAMYTLSSCSKTYMKLSGCFEEMPASLKSAPVPEIFEAIQNHLAIILAAFGAFRIMYGSNWPVCTIGVEDSWTKWREVVQRFCYLGGLTPEEQIMIWSGTAIKAYDIKELM</sequence>
<name>A0A3D8S6Z3_9HELO</name>
<dbReference type="InterPro" id="IPR052350">
    <property type="entry name" value="Metallo-dep_Lactonases"/>
</dbReference>
<dbReference type="Pfam" id="PF04909">
    <property type="entry name" value="Amidohydro_2"/>
    <property type="match status" value="1"/>
</dbReference>
<gene>
    <name evidence="3" type="ORF">BP6252_03189</name>
</gene>
<dbReference type="Gene3D" id="3.20.20.140">
    <property type="entry name" value="Metal-dependent hydrolases"/>
    <property type="match status" value="1"/>
</dbReference>
<dbReference type="EMBL" id="PDLM01000003">
    <property type="protein sequence ID" value="RDW82077.1"/>
    <property type="molecule type" value="Genomic_DNA"/>
</dbReference>
<dbReference type="Proteomes" id="UP000256645">
    <property type="component" value="Unassembled WGS sequence"/>
</dbReference>
<evidence type="ECO:0000256" key="1">
    <source>
        <dbReference type="ARBA" id="ARBA00038310"/>
    </source>
</evidence>
<dbReference type="PANTHER" id="PTHR43569:SF2">
    <property type="entry name" value="AMIDOHYDROLASE-RELATED DOMAIN-CONTAINING PROTEIN"/>
    <property type="match status" value="1"/>
</dbReference>
<dbReference type="AlphaFoldDB" id="A0A3D8S6Z3"/>
<proteinExistence type="inferred from homology"/>
<comment type="caution">
    <text evidence="3">The sequence shown here is derived from an EMBL/GenBank/DDBJ whole genome shotgun (WGS) entry which is preliminary data.</text>
</comment>
<dbReference type="GO" id="GO:0016787">
    <property type="term" value="F:hydrolase activity"/>
    <property type="evidence" value="ECO:0007669"/>
    <property type="project" value="UniProtKB-KW"/>
</dbReference>
<dbReference type="InterPro" id="IPR032466">
    <property type="entry name" value="Metal_Hydrolase"/>
</dbReference>
<comment type="similarity">
    <text evidence="1">Belongs to the metallo-dependent hydrolases superfamily.</text>
</comment>
<evidence type="ECO:0000313" key="4">
    <source>
        <dbReference type="Proteomes" id="UP000256645"/>
    </source>
</evidence>
<dbReference type="STRING" id="1849047.A0A3D8S6Z3"/>
<feature type="domain" description="Amidohydrolase-related" evidence="2">
    <location>
        <begin position="230"/>
        <end position="358"/>
    </location>
</feature>